<dbReference type="InterPro" id="IPR050624">
    <property type="entry name" value="HTH-type_Tx_Regulator"/>
</dbReference>
<dbReference type="GeneID" id="49407829"/>
<evidence type="ECO:0000256" key="1">
    <source>
        <dbReference type="ARBA" id="ARBA00023125"/>
    </source>
</evidence>
<dbReference type="Gene3D" id="1.10.10.60">
    <property type="entry name" value="Homeodomain-like"/>
    <property type="match status" value="1"/>
</dbReference>
<feature type="domain" description="HTH tetR-type" evidence="3">
    <location>
        <begin position="9"/>
        <end position="68"/>
    </location>
</feature>
<keyword evidence="1 2" id="KW-0238">DNA-binding</keyword>
<dbReference type="PANTHER" id="PTHR43479:SF11">
    <property type="entry name" value="ACREF_ENVCD OPERON REPRESSOR-RELATED"/>
    <property type="match status" value="1"/>
</dbReference>
<sequence>MIIIGRKSRNTDQALIKAGIELIAQGNYDPTVRAICTLANVNQGMFVYYFGFKEEYMKVLFQKIYEDYLSKLQDYPEKDAKAAIQLQQIFYRMTKYFIENFNTANFLTEALYHSKAASYFTNYRVQHFIFVRTLIEQAQREGDICSDMNSYEIYTTLQSILIQPIIIKNNILQQHKNEPLMDKLKLIDVSSESSLQKRLRVAFKGLRP</sequence>
<dbReference type="RefSeq" id="WP_113077791.1">
    <property type="nucleotide sequence ID" value="NZ_AP019004.1"/>
</dbReference>
<dbReference type="PROSITE" id="PS50977">
    <property type="entry name" value="HTH_TETR_2"/>
    <property type="match status" value="1"/>
</dbReference>
<dbReference type="PANTHER" id="PTHR43479">
    <property type="entry name" value="ACREF/ENVCD OPERON REPRESSOR-RELATED"/>
    <property type="match status" value="1"/>
</dbReference>
<dbReference type="OrthoDB" id="9814200at2"/>
<name>A0A3G9HGP4_9FIRM</name>
<keyword evidence="6" id="KW-1185">Reference proteome</keyword>
<accession>A0A3G9HGP4</accession>
<organism evidence="4 7">
    <name type="scientific">Phascolarctobacterium faecium</name>
    <dbReference type="NCBI Taxonomy" id="33025"/>
    <lineage>
        <taxon>Bacteria</taxon>
        <taxon>Bacillati</taxon>
        <taxon>Bacillota</taxon>
        <taxon>Negativicutes</taxon>
        <taxon>Acidaminococcales</taxon>
        <taxon>Acidaminococcaceae</taxon>
        <taxon>Phascolarctobacterium</taxon>
    </lineage>
</organism>
<dbReference type="Proteomes" id="UP000484547">
    <property type="component" value="Unassembled WGS sequence"/>
</dbReference>
<dbReference type="GO" id="GO:0003677">
    <property type="term" value="F:DNA binding"/>
    <property type="evidence" value="ECO:0007669"/>
    <property type="project" value="UniProtKB-UniRule"/>
</dbReference>
<dbReference type="EMBL" id="WNBW01000013">
    <property type="protein sequence ID" value="MTU04888.1"/>
    <property type="molecule type" value="Genomic_DNA"/>
</dbReference>
<dbReference type="AlphaFoldDB" id="A0A3G9HGP4"/>
<comment type="caution">
    <text evidence="4">The sequence shown here is derived from an EMBL/GenBank/DDBJ whole genome shotgun (WGS) entry which is preliminary data.</text>
</comment>
<dbReference type="SUPFAM" id="SSF46689">
    <property type="entry name" value="Homeodomain-like"/>
    <property type="match status" value="1"/>
</dbReference>
<dbReference type="Proteomes" id="UP000443070">
    <property type="component" value="Unassembled WGS sequence"/>
</dbReference>
<dbReference type="Gene3D" id="1.10.357.10">
    <property type="entry name" value="Tetracycline Repressor, domain 2"/>
    <property type="match status" value="1"/>
</dbReference>
<evidence type="ECO:0000256" key="2">
    <source>
        <dbReference type="PROSITE-ProRule" id="PRU00335"/>
    </source>
</evidence>
<evidence type="ECO:0000313" key="5">
    <source>
        <dbReference type="EMBL" id="MTU04888.1"/>
    </source>
</evidence>
<dbReference type="Pfam" id="PF00440">
    <property type="entry name" value="TetR_N"/>
    <property type="match status" value="1"/>
</dbReference>
<evidence type="ECO:0000259" key="3">
    <source>
        <dbReference type="PROSITE" id="PS50977"/>
    </source>
</evidence>
<dbReference type="EMBL" id="WNBM01000010">
    <property type="protein sequence ID" value="MTT76699.1"/>
    <property type="molecule type" value="Genomic_DNA"/>
</dbReference>
<dbReference type="InterPro" id="IPR001647">
    <property type="entry name" value="HTH_TetR"/>
</dbReference>
<dbReference type="InterPro" id="IPR009057">
    <property type="entry name" value="Homeodomain-like_sf"/>
</dbReference>
<gene>
    <name evidence="4" type="ORF">GMD11_10565</name>
    <name evidence="5" type="ORF">GMD18_10870</name>
</gene>
<evidence type="ECO:0000313" key="7">
    <source>
        <dbReference type="Proteomes" id="UP000484547"/>
    </source>
</evidence>
<proteinExistence type="predicted"/>
<feature type="DNA-binding region" description="H-T-H motif" evidence="2">
    <location>
        <begin position="31"/>
        <end position="50"/>
    </location>
</feature>
<evidence type="ECO:0000313" key="4">
    <source>
        <dbReference type="EMBL" id="MTT76699.1"/>
    </source>
</evidence>
<evidence type="ECO:0000313" key="6">
    <source>
        <dbReference type="Proteomes" id="UP000443070"/>
    </source>
</evidence>
<protein>
    <submittedName>
        <fullName evidence="4">TetR family transcriptional regulator</fullName>
    </submittedName>
</protein>
<reference evidence="6 7" key="1">
    <citation type="journal article" date="2019" name="Nat. Med.">
        <title>A library of human gut bacterial isolates paired with longitudinal multiomics data enables mechanistic microbiome research.</title>
        <authorList>
            <person name="Poyet M."/>
            <person name="Groussin M."/>
            <person name="Gibbons S.M."/>
            <person name="Avila-Pacheco J."/>
            <person name="Jiang X."/>
            <person name="Kearney S.M."/>
            <person name="Perrotta A.R."/>
            <person name="Berdy B."/>
            <person name="Zhao S."/>
            <person name="Lieberman T.D."/>
            <person name="Swanson P.K."/>
            <person name="Smith M."/>
            <person name="Roesemann S."/>
            <person name="Alexander J.E."/>
            <person name="Rich S.A."/>
            <person name="Livny J."/>
            <person name="Vlamakis H."/>
            <person name="Clish C."/>
            <person name="Bullock K."/>
            <person name="Deik A."/>
            <person name="Scott J."/>
            <person name="Pierce K.A."/>
            <person name="Xavier R.J."/>
            <person name="Alm E.J."/>
        </authorList>
    </citation>
    <scope>NUCLEOTIDE SEQUENCE [LARGE SCALE GENOMIC DNA]</scope>
    <source>
        <strain evidence="4 7">BIOML-A13</strain>
        <strain evidence="5 6">BIOML-A3</strain>
    </source>
</reference>